<evidence type="ECO:0000256" key="9">
    <source>
        <dbReference type="ARBA" id="ARBA00023328"/>
    </source>
</evidence>
<evidence type="ECO:0000256" key="6">
    <source>
        <dbReference type="ARBA" id="ARBA00022838"/>
    </source>
</evidence>
<keyword evidence="6" id="KW-0995">Kinetochore</keyword>
<evidence type="ECO:0000256" key="1">
    <source>
        <dbReference type="ARBA" id="ARBA00004629"/>
    </source>
</evidence>
<evidence type="ECO:0000256" key="5">
    <source>
        <dbReference type="ARBA" id="ARBA00022776"/>
    </source>
</evidence>
<dbReference type="Pfam" id="PF05859">
    <property type="entry name" value="Mis12"/>
    <property type="match status" value="1"/>
</dbReference>
<sequence length="372" mass="40749">MATRDQITTALLTEHLRYTPLTLLDDIINDVNELVFQAVNNIETALLNVPPDQLGFENPAPSQVSSNKRNAASSIASGANAETDEEALEQAARTEIEGGIVKLESLLNAAVDKDFDKLEIYTLRNLLTVSNSKDDEGLEDWIMLDHYKNLALDPQAPNVAYAPTPESLDQLRRKVAETEKLQSLLRIEKARNDALLSQLRPLLSSSSQEKPQQHRQPVKAEAREGSEEQATIPPSLSFLTSTPSAAALGIANSSTHSRATSMAQNTNFTYSQMANLRNIVKDLRPHLASLASPSSMAPLQIPKSEEERHAYIESQSKRAMERAGVEPQAGLGVQDEARRKVGADEVNALEGVVAALTSADQRQHEQGDRMEE</sequence>
<dbReference type="EMBL" id="JBFMKM010000018">
    <property type="protein sequence ID" value="KAL1296749.1"/>
    <property type="molecule type" value="Genomic_DNA"/>
</dbReference>
<evidence type="ECO:0000313" key="12">
    <source>
        <dbReference type="Proteomes" id="UP001562354"/>
    </source>
</evidence>
<reference evidence="11 12" key="1">
    <citation type="submission" date="2024-07" db="EMBL/GenBank/DDBJ databases">
        <title>Draft sequence of the Neodothiora populina.</title>
        <authorList>
            <person name="Drown D.D."/>
            <person name="Schuette U.S."/>
            <person name="Buechlein A.B."/>
            <person name="Rusch D.R."/>
            <person name="Winton L.W."/>
            <person name="Adams G.A."/>
        </authorList>
    </citation>
    <scope>NUCLEOTIDE SEQUENCE [LARGE SCALE GENOMIC DNA]</scope>
    <source>
        <strain evidence="11 12">CPC 39397</strain>
    </source>
</reference>
<keyword evidence="7" id="KW-0175">Coiled coil</keyword>
<comment type="subcellular location">
    <subcellularLocation>
        <location evidence="1">Chromosome</location>
        <location evidence="1">Centromere</location>
        <location evidence="1">Kinetochore</location>
    </subcellularLocation>
</comment>
<evidence type="ECO:0000313" key="11">
    <source>
        <dbReference type="EMBL" id="KAL1296749.1"/>
    </source>
</evidence>
<keyword evidence="3" id="KW-0158">Chromosome</keyword>
<keyword evidence="12" id="KW-1185">Reference proteome</keyword>
<dbReference type="GeneID" id="95973921"/>
<protein>
    <submittedName>
        <fullName evidence="11">Uncharacterized protein</fullName>
    </submittedName>
</protein>
<dbReference type="Proteomes" id="UP001562354">
    <property type="component" value="Unassembled WGS sequence"/>
</dbReference>
<gene>
    <name evidence="11" type="ORF">AAFC00_000218</name>
</gene>
<keyword evidence="9" id="KW-0137">Centromere</keyword>
<evidence type="ECO:0000256" key="3">
    <source>
        <dbReference type="ARBA" id="ARBA00022454"/>
    </source>
</evidence>
<feature type="region of interest" description="Disordered" evidence="10">
    <location>
        <begin position="313"/>
        <end position="337"/>
    </location>
</feature>
<dbReference type="InterPro" id="IPR008685">
    <property type="entry name" value="Centromere_Mis12"/>
</dbReference>
<evidence type="ECO:0000256" key="7">
    <source>
        <dbReference type="ARBA" id="ARBA00023054"/>
    </source>
</evidence>
<comment type="caution">
    <text evidence="11">The sequence shown here is derived from an EMBL/GenBank/DDBJ whole genome shotgun (WGS) entry which is preliminary data.</text>
</comment>
<feature type="compositionally biased region" description="Low complexity" evidence="10">
    <location>
        <begin position="70"/>
        <end position="81"/>
    </location>
</feature>
<evidence type="ECO:0000256" key="2">
    <source>
        <dbReference type="ARBA" id="ARBA00008643"/>
    </source>
</evidence>
<keyword evidence="4" id="KW-0132">Cell division</keyword>
<evidence type="ECO:0000256" key="4">
    <source>
        <dbReference type="ARBA" id="ARBA00022618"/>
    </source>
</evidence>
<feature type="region of interest" description="Disordered" evidence="10">
    <location>
        <begin position="203"/>
        <end position="236"/>
    </location>
</feature>
<proteinExistence type="inferred from homology"/>
<organism evidence="11 12">
    <name type="scientific">Neodothiora populina</name>
    <dbReference type="NCBI Taxonomy" id="2781224"/>
    <lineage>
        <taxon>Eukaryota</taxon>
        <taxon>Fungi</taxon>
        <taxon>Dikarya</taxon>
        <taxon>Ascomycota</taxon>
        <taxon>Pezizomycotina</taxon>
        <taxon>Dothideomycetes</taxon>
        <taxon>Dothideomycetidae</taxon>
        <taxon>Dothideales</taxon>
        <taxon>Dothioraceae</taxon>
        <taxon>Neodothiora</taxon>
    </lineage>
</organism>
<evidence type="ECO:0000256" key="10">
    <source>
        <dbReference type="SAM" id="MobiDB-lite"/>
    </source>
</evidence>
<keyword evidence="8" id="KW-0131">Cell cycle</keyword>
<name>A0ABR3P241_9PEZI</name>
<accession>A0ABR3P241</accession>
<feature type="region of interest" description="Disordered" evidence="10">
    <location>
        <begin position="57"/>
        <end position="85"/>
    </location>
</feature>
<evidence type="ECO:0000256" key="8">
    <source>
        <dbReference type="ARBA" id="ARBA00023306"/>
    </source>
</evidence>
<dbReference type="PANTHER" id="PTHR14527">
    <property type="entry name" value="PROTEIN MIS12 HOMOLOG"/>
    <property type="match status" value="1"/>
</dbReference>
<feature type="compositionally biased region" description="Polar residues" evidence="10">
    <location>
        <begin position="60"/>
        <end position="69"/>
    </location>
</feature>
<dbReference type="RefSeq" id="XP_069196431.1">
    <property type="nucleotide sequence ID" value="XM_069341546.1"/>
</dbReference>
<keyword evidence="5" id="KW-0498">Mitosis</keyword>
<comment type="similarity">
    <text evidence="2">Belongs to the mis12 family.</text>
</comment>
<feature type="compositionally biased region" description="Basic and acidic residues" evidence="10">
    <location>
        <begin position="313"/>
        <end position="324"/>
    </location>
</feature>
<dbReference type="PANTHER" id="PTHR14527:SF2">
    <property type="entry name" value="PROTEIN MIS12 HOMOLOG"/>
    <property type="match status" value="1"/>
</dbReference>